<keyword evidence="8" id="KW-1185">Reference proteome</keyword>
<dbReference type="Pfam" id="PF03788">
    <property type="entry name" value="LrgA"/>
    <property type="match status" value="1"/>
</dbReference>
<dbReference type="InterPro" id="IPR005538">
    <property type="entry name" value="LrgA/CidA"/>
</dbReference>
<dbReference type="EMBL" id="QURN01000012">
    <property type="protein sequence ID" value="RFC66710.1"/>
    <property type="molecule type" value="Genomic_DNA"/>
</dbReference>
<dbReference type="AlphaFoldDB" id="A0A371XBW8"/>
<sequence length="119" mass="12462">MIKGIALLLLFQLIGESIVFSSGIPLPGPVVGLVLLFVAMQFCKTMGFSLFSEAETAADGFLANLGLLFVPAGVGIVALWSELQSQAGILLAILVASAIITLAATVWTFIAVQRLIGRE</sequence>
<protein>
    <submittedName>
        <fullName evidence="7">CidA/LrgA family protein</fullName>
    </submittedName>
</protein>
<keyword evidence="4 6" id="KW-1133">Transmembrane helix</keyword>
<dbReference type="PANTHER" id="PTHR33931:SF2">
    <property type="entry name" value="HOLIN-LIKE PROTEIN CIDA"/>
    <property type="match status" value="1"/>
</dbReference>
<evidence type="ECO:0000256" key="1">
    <source>
        <dbReference type="ARBA" id="ARBA00004651"/>
    </source>
</evidence>
<organism evidence="7 8">
    <name type="scientific">Mesorhizobium denitrificans</name>
    <dbReference type="NCBI Taxonomy" id="2294114"/>
    <lineage>
        <taxon>Bacteria</taxon>
        <taxon>Pseudomonadati</taxon>
        <taxon>Pseudomonadota</taxon>
        <taxon>Alphaproteobacteria</taxon>
        <taxon>Hyphomicrobiales</taxon>
        <taxon>Phyllobacteriaceae</taxon>
        <taxon>Mesorhizobium</taxon>
    </lineage>
</organism>
<dbReference type="GO" id="GO:0005886">
    <property type="term" value="C:plasma membrane"/>
    <property type="evidence" value="ECO:0007669"/>
    <property type="project" value="UniProtKB-SubCell"/>
</dbReference>
<keyword evidence="2" id="KW-1003">Cell membrane</keyword>
<accession>A0A371XBW8</accession>
<evidence type="ECO:0000256" key="6">
    <source>
        <dbReference type="SAM" id="Phobius"/>
    </source>
</evidence>
<feature type="transmembrane region" description="Helical" evidence="6">
    <location>
        <begin position="87"/>
        <end position="112"/>
    </location>
</feature>
<gene>
    <name evidence="7" type="ORF">DY251_15265</name>
</gene>
<dbReference type="Proteomes" id="UP000262379">
    <property type="component" value="Unassembled WGS sequence"/>
</dbReference>
<reference evidence="8" key="1">
    <citation type="submission" date="2018-08" db="EMBL/GenBank/DDBJ databases">
        <authorList>
            <person name="Im W.T."/>
        </authorList>
    </citation>
    <scope>NUCLEOTIDE SEQUENCE [LARGE SCALE GENOMIC DNA]</scope>
    <source>
        <strain evidence="8">LA-28</strain>
    </source>
</reference>
<evidence type="ECO:0000256" key="2">
    <source>
        <dbReference type="ARBA" id="ARBA00022475"/>
    </source>
</evidence>
<dbReference type="PANTHER" id="PTHR33931">
    <property type="entry name" value="HOLIN-LIKE PROTEIN CIDA-RELATED"/>
    <property type="match status" value="1"/>
</dbReference>
<evidence type="ECO:0000256" key="5">
    <source>
        <dbReference type="ARBA" id="ARBA00023136"/>
    </source>
</evidence>
<keyword evidence="3 6" id="KW-0812">Transmembrane</keyword>
<evidence type="ECO:0000256" key="3">
    <source>
        <dbReference type="ARBA" id="ARBA00022692"/>
    </source>
</evidence>
<comment type="caution">
    <text evidence="7">The sequence shown here is derived from an EMBL/GenBank/DDBJ whole genome shotgun (WGS) entry which is preliminary data.</text>
</comment>
<evidence type="ECO:0000313" key="8">
    <source>
        <dbReference type="Proteomes" id="UP000262379"/>
    </source>
</evidence>
<evidence type="ECO:0000256" key="4">
    <source>
        <dbReference type="ARBA" id="ARBA00022989"/>
    </source>
</evidence>
<evidence type="ECO:0000313" key="7">
    <source>
        <dbReference type="EMBL" id="RFC66710.1"/>
    </source>
</evidence>
<comment type="subcellular location">
    <subcellularLocation>
        <location evidence="1">Cell membrane</location>
        <topology evidence="1">Multi-pass membrane protein</topology>
    </subcellularLocation>
</comment>
<feature type="transmembrane region" description="Helical" evidence="6">
    <location>
        <begin position="62"/>
        <end position="81"/>
    </location>
</feature>
<keyword evidence="5 6" id="KW-0472">Membrane</keyword>
<proteinExistence type="predicted"/>
<name>A0A371XBW8_9HYPH</name>